<dbReference type="Proteomes" id="UP001196413">
    <property type="component" value="Unassembled WGS sequence"/>
</dbReference>
<accession>A0AAD5QWD4</accession>
<evidence type="ECO:0000313" key="2">
    <source>
        <dbReference type="EMBL" id="KAJ1364840.1"/>
    </source>
</evidence>
<feature type="region of interest" description="Disordered" evidence="1">
    <location>
        <begin position="1"/>
        <end position="26"/>
    </location>
</feature>
<dbReference type="AlphaFoldDB" id="A0AAD5QWD4"/>
<organism evidence="2 3">
    <name type="scientific">Parelaphostrongylus tenuis</name>
    <name type="common">Meningeal worm</name>
    <dbReference type="NCBI Taxonomy" id="148309"/>
    <lineage>
        <taxon>Eukaryota</taxon>
        <taxon>Metazoa</taxon>
        <taxon>Ecdysozoa</taxon>
        <taxon>Nematoda</taxon>
        <taxon>Chromadorea</taxon>
        <taxon>Rhabditida</taxon>
        <taxon>Rhabditina</taxon>
        <taxon>Rhabditomorpha</taxon>
        <taxon>Strongyloidea</taxon>
        <taxon>Metastrongylidae</taxon>
        <taxon>Parelaphostrongylus</taxon>
    </lineage>
</organism>
<comment type="caution">
    <text evidence="2">The sequence shown here is derived from an EMBL/GenBank/DDBJ whole genome shotgun (WGS) entry which is preliminary data.</text>
</comment>
<sequence length="64" mass="6904">MRDPARLVTRARDASPSGGYGNKREPKATMCLPETQVDSAKAAIIRVSLTQMKSHRIVAGISAH</sequence>
<keyword evidence="3" id="KW-1185">Reference proteome</keyword>
<dbReference type="EMBL" id="JAHQIW010005077">
    <property type="protein sequence ID" value="KAJ1364840.1"/>
    <property type="molecule type" value="Genomic_DNA"/>
</dbReference>
<name>A0AAD5QWD4_PARTN</name>
<feature type="compositionally biased region" description="Basic and acidic residues" evidence="1">
    <location>
        <begin position="1"/>
        <end position="13"/>
    </location>
</feature>
<gene>
    <name evidence="2" type="ORF">KIN20_025022</name>
</gene>
<evidence type="ECO:0000256" key="1">
    <source>
        <dbReference type="SAM" id="MobiDB-lite"/>
    </source>
</evidence>
<protein>
    <submittedName>
        <fullName evidence="2">Uncharacterized protein</fullName>
    </submittedName>
</protein>
<reference evidence="2" key="1">
    <citation type="submission" date="2021-06" db="EMBL/GenBank/DDBJ databases">
        <title>Parelaphostrongylus tenuis whole genome reference sequence.</title>
        <authorList>
            <person name="Garwood T.J."/>
            <person name="Larsen P.A."/>
            <person name="Fountain-Jones N.M."/>
            <person name="Garbe J.R."/>
            <person name="Macchietto M.G."/>
            <person name="Kania S.A."/>
            <person name="Gerhold R.W."/>
            <person name="Richards J.E."/>
            <person name="Wolf T.M."/>
        </authorList>
    </citation>
    <scope>NUCLEOTIDE SEQUENCE</scope>
    <source>
        <strain evidence="2">MNPRO001-30</strain>
        <tissue evidence="2">Meninges</tissue>
    </source>
</reference>
<proteinExistence type="predicted"/>
<evidence type="ECO:0000313" key="3">
    <source>
        <dbReference type="Proteomes" id="UP001196413"/>
    </source>
</evidence>